<dbReference type="Proteomes" id="UP000663836">
    <property type="component" value="Unassembled WGS sequence"/>
</dbReference>
<evidence type="ECO:0000313" key="1">
    <source>
        <dbReference type="EMBL" id="CAF4401011.1"/>
    </source>
</evidence>
<feature type="non-terminal residue" evidence="1">
    <location>
        <position position="1"/>
    </location>
</feature>
<dbReference type="AlphaFoldDB" id="A0A820P8Y9"/>
<organism evidence="1 2">
    <name type="scientific">Rotaria sordida</name>
    <dbReference type="NCBI Taxonomy" id="392033"/>
    <lineage>
        <taxon>Eukaryota</taxon>
        <taxon>Metazoa</taxon>
        <taxon>Spiralia</taxon>
        <taxon>Gnathifera</taxon>
        <taxon>Rotifera</taxon>
        <taxon>Eurotatoria</taxon>
        <taxon>Bdelloidea</taxon>
        <taxon>Philodinida</taxon>
        <taxon>Philodinidae</taxon>
        <taxon>Rotaria</taxon>
    </lineage>
</organism>
<accession>A0A820P8Y9</accession>
<comment type="caution">
    <text evidence="1">The sequence shown here is derived from an EMBL/GenBank/DDBJ whole genome shotgun (WGS) entry which is preliminary data.</text>
</comment>
<protein>
    <submittedName>
        <fullName evidence="1">Uncharacterized protein</fullName>
    </submittedName>
</protein>
<reference evidence="1" key="1">
    <citation type="submission" date="2021-02" db="EMBL/GenBank/DDBJ databases">
        <authorList>
            <person name="Nowell W R."/>
        </authorList>
    </citation>
    <scope>NUCLEOTIDE SEQUENCE</scope>
</reference>
<evidence type="ECO:0000313" key="2">
    <source>
        <dbReference type="Proteomes" id="UP000663836"/>
    </source>
</evidence>
<gene>
    <name evidence="1" type="ORF">JBS370_LOCUS43448</name>
</gene>
<dbReference type="EMBL" id="CAJOBD010067164">
    <property type="protein sequence ID" value="CAF4401011.1"/>
    <property type="molecule type" value="Genomic_DNA"/>
</dbReference>
<proteinExistence type="predicted"/>
<sequence>GPLNEDISFKDLMINNLNFQ</sequence>
<name>A0A820P8Y9_9BILA</name>